<dbReference type="GO" id="GO:0071949">
    <property type="term" value="F:FAD binding"/>
    <property type="evidence" value="ECO:0007669"/>
    <property type="project" value="InterPro"/>
</dbReference>
<name>A0A158ARY3_9BURK</name>
<dbReference type="Gene3D" id="3.30.390.50">
    <property type="entry name" value="CO dehydrogenase flavoprotein, C-terminal domain"/>
    <property type="match status" value="1"/>
</dbReference>
<dbReference type="SUPFAM" id="SSF55447">
    <property type="entry name" value="CO dehydrogenase flavoprotein C-terminal domain-like"/>
    <property type="match status" value="1"/>
</dbReference>
<evidence type="ECO:0000256" key="3">
    <source>
        <dbReference type="ARBA" id="ARBA00023002"/>
    </source>
</evidence>
<dbReference type="InterPro" id="IPR016166">
    <property type="entry name" value="FAD-bd_PCMH"/>
</dbReference>
<keyword evidence="1" id="KW-0285">Flavoprotein</keyword>
<dbReference type="STRING" id="1777137.AWB76_02961"/>
<feature type="domain" description="FAD-binding PCMH-type" evidence="4">
    <location>
        <begin position="1"/>
        <end position="177"/>
    </location>
</feature>
<proteinExistence type="predicted"/>
<dbReference type="InterPro" id="IPR051312">
    <property type="entry name" value="Diverse_Substr_Oxidored"/>
</dbReference>
<accession>A0A158ARY3</accession>
<dbReference type="PANTHER" id="PTHR42659">
    <property type="entry name" value="XANTHINE DEHYDROGENASE SUBUNIT C-RELATED"/>
    <property type="match status" value="1"/>
</dbReference>
<dbReference type="OrthoDB" id="9793944at2"/>
<dbReference type="InterPro" id="IPR036318">
    <property type="entry name" value="FAD-bd_PCMH-like_sf"/>
</dbReference>
<dbReference type="Pfam" id="PF00941">
    <property type="entry name" value="FAD_binding_5"/>
    <property type="match status" value="1"/>
</dbReference>
<dbReference type="SMART" id="SM01092">
    <property type="entry name" value="CO_deh_flav_C"/>
    <property type="match status" value="1"/>
</dbReference>
<keyword evidence="6" id="KW-1185">Reference proteome</keyword>
<evidence type="ECO:0000313" key="5">
    <source>
        <dbReference type="EMBL" id="SAK60781.1"/>
    </source>
</evidence>
<dbReference type="RefSeq" id="WP_061160807.1">
    <property type="nucleotide sequence ID" value="NZ_FCOI02000008.1"/>
</dbReference>
<sequence>MIGHRFDFHQPKELDEAADLLARFGEDASVLGGGTMLVPSMSANLVRPAHLISLSALGLDSIVLDGTHLRIGAMTTYAQLLASPIVASHAPLLAAMAAQVTGGASILNQGTLGGAASFANPSSDAPGCLAALEAVFELRSSHGKRCMPARDFFADAFRTARRADEFLTGILVPRDATLIGCQYQKYKASASSWPIVTVACSLHRGAQMSVRLAVGAAGRRPAYRCFMIEERSLLAPDAVIEQAASTALDLVGEGWSDELADGHYRRAIVPGVVRRHLRTLLAGAKT</sequence>
<dbReference type="Proteomes" id="UP000054624">
    <property type="component" value="Unassembled WGS sequence"/>
</dbReference>
<organism evidence="5 6">
    <name type="scientific">Caballeronia temeraria</name>
    <dbReference type="NCBI Taxonomy" id="1777137"/>
    <lineage>
        <taxon>Bacteria</taxon>
        <taxon>Pseudomonadati</taxon>
        <taxon>Pseudomonadota</taxon>
        <taxon>Betaproteobacteria</taxon>
        <taxon>Burkholderiales</taxon>
        <taxon>Burkholderiaceae</taxon>
        <taxon>Caballeronia</taxon>
    </lineage>
</organism>
<dbReference type="InterPro" id="IPR002346">
    <property type="entry name" value="Mopterin_DH_FAD-bd"/>
</dbReference>
<dbReference type="AlphaFoldDB" id="A0A158ARY3"/>
<dbReference type="InterPro" id="IPR005107">
    <property type="entry name" value="CO_DH_flav_C"/>
</dbReference>
<dbReference type="PANTHER" id="PTHR42659:SF2">
    <property type="entry name" value="XANTHINE DEHYDROGENASE SUBUNIT C-RELATED"/>
    <property type="match status" value="1"/>
</dbReference>
<evidence type="ECO:0000256" key="2">
    <source>
        <dbReference type="ARBA" id="ARBA00022827"/>
    </source>
</evidence>
<dbReference type="InterPro" id="IPR036683">
    <property type="entry name" value="CO_DH_flav_C_dom_sf"/>
</dbReference>
<gene>
    <name evidence="5" type="ORF">AWB76_02961</name>
</gene>
<keyword evidence="2" id="KW-0274">FAD</keyword>
<dbReference type="Gene3D" id="3.30.43.10">
    <property type="entry name" value="Uridine Diphospho-n-acetylenolpyruvylglucosamine Reductase, domain 2"/>
    <property type="match status" value="1"/>
</dbReference>
<evidence type="ECO:0000313" key="6">
    <source>
        <dbReference type="Proteomes" id="UP000054624"/>
    </source>
</evidence>
<dbReference type="Gene3D" id="3.30.465.10">
    <property type="match status" value="1"/>
</dbReference>
<keyword evidence="3" id="KW-0560">Oxidoreductase</keyword>
<dbReference type="GO" id="GO:0016491">
    <property type="term" value="F:oxidoreductase activity"/>
    <property type="evidence" value="ECO:0007669"/>
    <property type="project" value="UniProtKB-KW"/>
</dbReference>
<dbReference type="EMBL" id="FCOI02000008">
    <property type="protein sequence ID" value="SAK60781.1"/>
    <property type="molecule type" value="Genomic_DNA"/>
</dbReference>
<dbReference type="SUPFAM" id="SSF56176">
    <property type="entry name" value="FAD-binding/transporter-associated domain-like"/>
    <property type="match status" value="1"/>
</dbReference>
<dbReference type="InterPro" id="IPR016167">
    <property type="entry name" value="FAD-bd_PCMH_sub1"/>
</dbReference>
<dbReference type="PROSITE" id="PS51387">
    <property type="entry name" value="FAD_PCMH"/>
    <property type="match status" value="1"/>
</dbReference>
<protein>
    <submittedName>
        <fullName evidence="5">Molybdopterin dehydrogenase</fullName>
    </submittedName>
</protein>
<dbReference type="InterPro" id="IPR016169">
    <property type="entry name" value="FAD-bd_PCMH_sub2"/>
</dbReference>
<reference evidence="6" key="1">
    <citation type="submission" date="2016-01" db="EMBL/GenBank/DDBJ databases">
        <authorList>
            <person name="Peeters Charlotte."/>
        </authorList>
    </citation>
    <scope>NUCLEOTIDE SEQUENCE [LARGE SCALE GENOMIC DNA]</scope>
</reference>
<evidence type="ECO:0000256" key="1">
    <source>
        <dbReference type="ARBA" id="ARBA00022630"/>
    </source>
</evidence>
<evidence type="ECO:0000259" key="4">
    <source>
        <dbReference type="PROSITE" id="PS51387"/>
    </source>
</evidence>